<feature type="transmembrane region" description="Helical" evidence="7">
    <location>
        <begin position="137"/>
        <end position="159"/>
    </location>
</feature>
<comment type="PTM">
    <text evidence="6">Acetylated. Deacetylation by the SIR2-homolog deacetylase activates the enzyme.</text>
</comment>
<feature type="binding site" evidence="6">
    <location>
        <position position="518"/>
    </location>
    <ligand>
        <name>ATP</name>
        <dbReference type="ChEBI" id="CHEBI:30616"/>
    </ligand>
</feature>
<evidence type="ECO:0000313" key="11">
    <source>
        <dbReference type="EMBL" id="ABW67779.1"/>
    </source>
</evidence>
<feature type="domain" description="AMP-binding enzyme C-terminal" evidence="9">
    <location>
        <begin position="534"/>
        <end position="612"/>
    </location>
</feature>
<feature type="domain" description="AMP-dependent synthetase/ligase" evidence="8">
    <location>
        <begin position="85"/>
        <end position="473"/>
    </location>
</feature>
<comment type="function">
    <text evidence="6">Catalyzes the conversion of acetate into acetyl-CoA (AcCoA), an essential intermediate at the junction of anabolic and catabolic pathways. AcsA undergoes a two-step reaction. In the first half reaction, AcsA combines acetate with ATP to form acetyl-adenylate (AcAMP) intermediate. In the second half reaction, it can then transfer the acetyl group from AcAMP to the sulfhydryl group of CoA, forming the product AcCoA.</text>
</comment>
<keyword evidence="7" id="KW-1133">Transmembrane helix</keyword>
<dbReference type="EMBL" id="CP000859">
    <property type="protein sequence ID" value="ABW67779.1"/>
    <property type="molecule type" value="Genomic_DNA"/>
</dbReference>
<reference evidence="11 12" key="1">
    <citation type="submission" date="2007-10" db="EMBL/GenBank/DDBJ databases">
        <title>Complete sequence of Desulfococcus oleovorans Hxd3.</title>
        <authorList>
            <consortium name="US DOE Joint Genome Institute"/>
            <person name="Copeland A."/>
            <person name="Lucas S."/>
            <person name="Lapidus A."/>
            <person name="Barry K."/>
            <person name="Glavina del Rio T."/>
            <person name="Dalin E."/>
            <person name="Tice H."/>
            <person name="Pitluck S."/>
            <person name="Kiss H."/>
            <person name="Brettin T."/>
            <person name="Bruce D."/>
            <person name="Detter J.C."/>
            <person name="Han C."/>
            <person name="Schmutz J."/>
            <person name="Larimer F."/>
            <person name="Land M."/>
            <person name="Hauser L."/>
            <person name="Kyrpides N."/>
            <person name="Kim E."/>
            <person name="Wawrik B."/>
            <person name="Richardson P."/>
        </authorList>
    </citation>
    <scope>NUCLEOTIDE SEQUENCE [LARGE SCALE GENOMIC DNA]</scope>
    <source>
        <strain evidence="12">DSM 6200 / JCM 39069 / Hxd3</strain>
    </source>
</reference>
<evidence type="ECO:0000256" key="2">
    <source>
        <dbReference type="ARBA" id="ARBA00022598"/>
    </source>
</evidence>
<dbReference type="HOGENOM" id="CLU_000022_3_6_7"/>
<evidence type="ECO:0000256" key="4">
    <source>
        <dbReference type="ARBA" id="ARBA00022840"/>
    </source>
</evidence>
<feature type="modified residue" description="N6-acetyllysine" evidence="6">
    <location>
        <position position="612"/>
    </location>
</feature>
<feature type="binding site" evidence="6">
    <location>
        <position position="542"/>
    </location>
    <ligand>
        <name>Mg(2+)</name>
        <dbReference type="ChEBI" id="CHEBI:18420"/>
    </ligand>
</feature>
<keyword evidence="6" id="KW-0460">Magnesium</keyword>
<feature type="binding site" evidence="6">
    <location>
        <position position="529"/>
    </location>
    <ligand>
        <name>ATP</name>
        <dbReference type="ChEBI" id="CHEBI:30616"/>
    </ligand>
</feature>
<feature type="binding site" evidence="6">
    <location>
        <position position="545"/>
    </location>
    <ligand>
        <name>Mg(2+)</name>
        <dbReference type="ChEBI" id="CHEBI:18420"/>
    </ligand>
</feature>
<evidence type="ECO:0000259" key="10">
    <source>
        <dbReference type="Pfam" id="PF16177"/>
    </source>
</evidence>
<feature type="binding site" evidence="6">
    <location>
        <begin position="413"/>
        <end position="418"/>
    </location>
    <ligand>
        <name>ATP</name>
        <dbReference type="ChEBI" id="CHEBI:30616"/>
    </ligand>
</feature>
<feature type="binding site" evidence="6">
    <location>
        <position position="503"/>
    </location>
    <ligand>
        <name>ATP</name>
        <dbReference type="ChEBI" id="CHEBI:30616"/>
    </ligand>
</feature>
<dbReference type="EC" id="6.2.1.1" evidence="6"/>
<dbReference type="InterPro" id="IPR020845">
    <property type="entry name" value="AMP-binding_CS"/>
</dbReference>
<comment type="similarity">
    <text evidence="1 6">Belongs to the ATP-dependent AMP-binding enzyme family.</text>
</comment>
<feature type="binding site" evidence="6">
    <location>
        <position position="587"/>
    </location>
    <ligand>
        <name>CoA</name>
        <dbReference type="ChEBI" id="CHEBI:57287"/>
    </ligand>
</feature>
<evidence type="ECO:0000256" key="5">
    <source>
        <dbReference type="ARBA" id="ARBA00022990"/>
    </source>
</evidence>
<dbReference type="NCBIfam" id="NF001208">
    <property type="entry name" value="PRK00174.1"/>
    <property type="match status" value="1"/>
</dbReference>
<dbReference type="Gene3D" id="3.30.300.30">
    <property type="match status" value="1"/>
</dbReference>
<dbReference type="InterPro" id="IPR032387">
    <property type="entry name" value="ACAS_N"/>
</dbReference>
<proteinExistence type="inferred from homology"/>
<keyword evidence="7" id="KW-0812">Transmembrane</keyword>
<feature type="binding site" evidence="6">
    <location>
        <position position="540"/>
    </location>
    <ligand>
        <name>Mg(2+)</name>
        <dbReference type="ChEBI" id="CHEBI:18420"/>
    </ligand>
</feature>
<dbReference type="FunFam" id="3.30.300.30:FF:000004">
    <property type="entry name" value="Acetyl-coenzyme A synthetase"/>
    <property type="match status" value="1"/>
</dbReference>
<dbReference type="RefSeq" id="WP_012175391.1">
    <property type="nucleotide sequence ID" value="NC_009943.1"/>
</dbReference>
<dbReference type="HAMAP" id="MF_01123">
    <property type="entry name" value="Ac_CoA_synth"/>
    <property type="match status" value="1"/>
</dbReference>
<dbReference type="KEGG" id="dol:Dole_1975"/>
<dbReference type="GO" id="GO:0016208">
    <property type="term" value="F:AMP binding"/>
    <property type="evidence" value="ECO:0007669"/>
    <property type="project" value="InterPro"/>
</dbReference>
<dbReference type="Pfam" id="PF16177">
    <property type="entry name" value="ACAS_N"/>
    <property type="match status" value="1"/>
</dbReference>
<keyword evidence="2 6" id="KW-0436">Ligase</keyword>
<dbReference type="AlphaFoldDB" id="A8ZT96"/>
<dbReference type="PANTHER" id="PTHR24095">
    <property type="entry name" value="ACETYL-COENZYME A SYNTHETASE"/>
    <property type="match status" value="1"/>
</dbReference>
<evidence type="ECO:0000256" key="3">
    <source>
        <dbReference type="ARBA" id="ARBA00022741"/>
    </source>
</evidence>
<gene>
    <name evidence="6" type="primary">acsA</name>
    <name evidence="11" type="ordered locus">Dole_1975</name>
</gene>
<feature type="domain" description="Acetyl-coenzyme A synthetase N-terminal" evidence="10">
    <location>
        <begin position="27"/>
        <end position="83"/>
    </location>
</feature>
<sequence length="654" mass="73238">MTEFKKAYDAHLEEFQKNAHIKGMEAYQRLYRESLESPDTFWARQADHYLTWYKKWDTVLDYDFSEARIQWFGGGRLNASFNCLDRHLETREEAVAYYWEGDDTARAQAYTYGELYRRVNRFAAALRHKGVKKGDRVIIYLPMIIELPVAMLACARIGAVHSVVFGGFSAEAIANRINDCGAKVVITADGGFRSGKPVALKKNVDEALKKCPAVKTVIVVNHVDSGIFLTPGLEHWWHELIALPGLADEVEPEPMDAEDPLFILYTSGSTGKPKGVVHTHGGYLLYAAMTMEYVFDLHPGDIFWCTADIGWITGHSYILYGALVNGATSVMFEGVPSYPDFDRFWAIVEKYRVNKFYTAPTAIRSLAREGEAHVKKHDLSSLMLLGTVGEPINPEAWRWYHHHIGRDWCPVIDTWWQTETGGHMLTPLPGVAPVKPGSCAFPFFGIDPVIIDDAGEPVKHPDEEGLLCIRKPWPGMARTVFGDHERFISTYFSQAPGMYFTGDAARKDEDGYFWIIGRIDDVINVSGHRLGTAELESALVLHPHVAEAAVVGFPHAIKGQGIYAFVILKTGREPSDALKKELVAQVRREIGPIATIDVVQWAEGLPKTRSGKIMRRILKKIAANKLDELGDTSTIADESVIEKLIKDKVDVSKL</sequence>
<dbReference type="GO" id="GO:0046872">
    <property type="term" value="F:metal ion binding"/>
    <property type="evidence" value="ECO:0007669"/>
    <property type="project" value="UniProtKB-KW"/>
</dbReference>
<comment type="cofactor">
    <cofactor evidence="6">
        <name>Mg(2+)</name>
        <dbReference type="ChEBI" id="CHEBI:18420"/>
    </cofactor>
</comment>
<dbReference type="Pfam" id="PF13193">
    <property type="entry name" value="AMP-binding_C"/>
    <property type="match status" value="1"/>
</dbReference>
<dbReference type="OrthoDB" id="9801302at2"/>
<dbReference type="InterPro" id="IPR025110">
    <property type="entry name" value="AMP-bd_C"/>
</dbReference>
<comment type="caution">
    <text evidence="6">Lacks conserved residue(s) required for the propagation of feature annotation.</text>
</comment>
<evidence type="ECO:0000259" key="8">
    <source>
        <dbReference type="Pfam" id="PF00501"/>
    </source>
</evidence>
<dbReference type="FunFam" id="3.40.50.12780:FF:000001">
    <property type="entry name" value="Acetyl-coenzyme A synthetase"/>
    <property type="match status" value="1"/>
</dbReference>
<dbReference type="PROSITE" id="PS00455">
    <property type="entry name" value="AMP_BINDING"/>
    <property type="match status" value="1"/>
</dbReference>
<evidence type="ECO:0000256" key="1">
    <source>
        <dbReference type="ARBA" id="ARBA00006432"/>
    </source>
</evidence>
<dbReference type="NCBIfam" id="TIGR02188">
    <property type="entry name" value="Ac_CoA_lig_AcsA"/>
    <property type="match status" value="1"/>
</dbReference>
<feature type="binding site" evidence="6">
    <location>
        <position position="313"/>
    </location>
    <ligand>
        <name>CoA</name>
        <dbReference type="ChEBI" id="CHEBI:57287"/>
    </ligand>
</feature>
<feature type="binding site" evidence="6">
    <location>
        <position position="526"/>
    </location>
    <ligand>
        <name>CoA</name>
        <dbReference type="ChEBI" id="CHEBI:57287"/>
    </ligand>
</feature>
<organism evidence="11 12">
    <name type="scientific">Desulfosudis oleivorans (strain DSM 6200 / JCM 39069 / Hxd3)</name>
    <name type="common">Desulfococcus oleovorans</name>
    <dbReference type="NCBI Taxonomy" id="96561"/>
    <lineage>
        <taxon>Bacteria</taxon>
        <taxon>Pseudomonadati</taxon>
        <taxon>Thermodesulfobacteriota</taxon>
        <taxon>Desulfobacteria</taxon>
        <taxon>Desulfobacterales</taxon>
        <taxon>Desulfosudaceae</taxon>
        <taxon>Desulfosudis</taxon>
    </lineage>
</organism>
<comment type="catalytic activity">
    <reaction evidence="6">
        <text>acetate + ATP + CoA = acetyl-CoA + AMP + diphosphate</text>
        <dbReference type="Rhea" id="RHEA:23176"/>
        <dbReference type="ChEBI" id="CHEBI:30089"/>
        <dbReference type="ChEBI" id="CHEBI:30616"/>
        <dbReference type="ChEBI" id="CHEBI:33019"/>
        <dbReference type="ChEBI" id="CHEBI:57287"/>
        <dbReference type="ChEBI" id="CHEBI:57288"/>
        <dbReference type="ChEBI" id="CHEBI:456215"/>
        <dbReference type="EC" id="6.2.1.1"/>
    </reaction>
</comment>
<dbReference type="GO" id="GO:0005524">
    <property type="term" value="F:ATP binding"/>
    <property type="evidence" value="ECO:0007669"/>
    <property type="project" value="UniProtKB-KW"/>
</dbReference>
<dbReference type="Gene3D" id="3.40.50.12780">
    <property type="entry name" value="N-terminal domain of ligase-like"/>
    <property type="match status" value="1"/>
</dbReference>
<dbReference type="eggNOG" id="COG0365">
    <property type="taxonomic scope" value="Bacteria"/>
</dbReference>
<feature type="binding site" evidence="6">
    <location>
        <begin position="389"/>
        <end position="391"/>
    </location>
    <ligand>
        <name>ATP</name>
        <dbReference type="ChEBI" id="CHEBI:30616"/>
    </ligand>
</feature>
<dbReference type="InterPro" id="IPR042099">
    <property type="entry name" value="ANL_N_sf"/>
</dbReference>
<dbReference type="Proteomes" id="UP000008561">
    <property type="component" value="Chromosome"/>
</dbReference>
<name>A8ZT96_DESOH</name>
<dbReference type="CDD" id="cd05966">
    <property type="entry name" value="ACS"/>
    <property type="match status" value="1"/>
</dbReference>
<accession>A8ZT96</accession>
<dbReference type="GO" id="GO:0019427">
    <property type="term" value="P:acetyl-CoA biosynthetic process from acetate"/>
    <property type="evidence" value="ECO:0007669"/>
    <property type="project" value="UniProtKB-UniRule"/>
</dbReference>
<keyword evidence="3 6" id="KW-0547">Nucleotide-binding</keyword>
<dbReference type="GO" id="GO:0005829">
    <property type="term" value="C:cytosol"/>
    <property type="evidence" value="ECO:0007669"/>
    <property type="project" value="TreeGrafter"/>
</dbReference>
<keyword evidence="7" id="KW-0472">Membrane</keyword>
<dbReference type="STRING" id="96561.Dole_1975"/>
<dbReference type="GO" id="GO:0003987">
    <property type="term" value="F:acetate-CoA ligase activity"/>
    <property type="evidence" value="ECO:0007669"/>
    <property type="project" value="UniProtKB-UniRule"/>
</dbReference>
<keyword evidence="12" id="KW-1185">Reference proteome</keyword>
<dbReference type="InterPro" id="IPR045851">
    <property type="entry name" value="AMP-bd_C_sf"/>
</dbReference>
<evidence type="ECO:0000259" key="9">
    <source>
        <dbReference type="Pfam" id="PF13193"/>
    </source>
</evidence>
<dbReference type="SUPFAM" id="SSF56801">
    <property type="entry name" value="Acetyl-CoA synthetase-like"/>
    <property type="match status" value="1"/>
</dbReference>
<dbReference type="InterPro" id="IPR011904">
    <property type="entry name" value="Ac_CoA_lig"/>
</dbReference>
<protein>
    <recommendedName>
        <fullName evidence="6">Acetyl-coenzyme A synthetase</fullName>
        <shortName evidence="6">AcCoA synthetase</shortName>
        <shortName evidence="6">Acs</shortName>
        <ecNumber evidence="6">6.2.1.1</ecNumber>
    </recommendedName>
    <alternativeName>
        <fullName evidence="6">Acetate--CoA ligase</fullName>
    </alternativeName>
    <alternativeName>
        <fullName evidence="6">Acyl-activating enzyme</fullName>
    </alternativeName>
</protein>
<keyword evidence="5 6" id="KW-0007">Acetylation</keyword>
<evidence type="ECO:0000313" key="12">
    <source>
        <dbReference type="Proteomes" id="UP000008561"/>
    </source>
</evidence>
<evidence type="ECO:0000256" key="6">
    <source>
        <dbReference type="HAMAP-Rule" id="MF_01123"/>
    </source>
</evidence>
<dbReference type="InterPro" id="IPR000873">
    <property type="entry name" value="AMP-dep_synth/lig_dom"/>
</dbReference>
<keyword evidence="4 6" id="KW-0067">ATP-binding</keyword>
<keyword evidence="6" id="KW-0479">Metal-binding</keyword>
<dbReference type="Pfam" id="PF00501">
    <property type="entry name" value="AMP-binding"/>
    <property type="match status" value="1"/>
</dbReference>
<evidence type="ECO:0000256" key="7">
    <source>
        <dbReference type="SAM" id="Phobius"/>
    </source>
</evidence>
<dbReference type="PANTHER" id="PTHR24095:SF14">
    <property type="entry name" value="ACETYL-COENZYME A SYNTHETASE 1"/>
    <property type="match status" value="1"/>
</dbReference>